<proteinExistence type="predicted"/>
<dbReference type="InterPro" id="IPR005174">
    <property type="entry name" value="KIB1-4_b-propeller"/>
</dbReference>
<accession>A0A835IDA6</accession>
<sequence>MENATICFTLVHNTIYAIQPADHFQSSSSTTIPTCWIIKVEEPRPNVLHLLNPLARSKISSSPKTSLKGLNTLDMSFKISAPCKTYQLKEYLLFFRSGDKKWTVINDEKFEYHDLAHHNGHFYAVDSVGRTFIVDPITSNFTKISEHFQDGGYKKRFVESNGDLFLVDVFESASSPIEYMKAFSTLWKWFCDACPKSRDDGSEKPATPAWFDTLAPVGFKVFKLAVEKKLAWLQVENLGDRVFVVGDSYSFSISSSEFLSGCKGNCILYAGFCSMTEFSFIEYEQALKHDIVVFNLDDGSFAKLEKYPNYSHLFWPPPLWLTPTNPC</sequence>
<dbReference type="AlphaFoldDB" id="A0A835IDA6"/>
<gene>
    <name evidence="2" type="ORF">IFM89_026121</name>
</gene>
<evidence type="ECO:0000313" key="3">
    <source>
        <dbReference type="Proteomes" id="UP000631114"/>
    </source>
</evidence>
<dbReference type="Pfam" id="PF03478">
    <property type="entry name" value="Beta-prop_KIB1-4"/>
    <property type="match status" value="1"/>
</dbReference>
<dbReference type="Proteomes" id="UP000631114">
    <property type="component" value="Unassembled WGS sequence"/>
</dbReference>
<comment type="caution">
    <text evidence="2">The sequence shown here is derived from an EMBL/GenBank/DDBJ whole genome shotgun (WGS) entry which is preliminary data.</text>
</comment>
<dbReference type="EMBL" id="JADFTS010000003">
    <property type="protein sequence ID" value="KAF9615706.1"/>
    <property type="molecule type" value="Genomic_DNA"/>
</dbReference>
<reference evidence="2 3" key="1">
    <citation type="submission" date="2020-10" db="EMBL/GenBank/DDBJ databases">
        <title>The Coptis chinensis genome and diversification of protoberbering-type alkaloids.</title>
        <authorList>
            <person name="Wang B."/>
            <person name="Shu S."/>
            <person name="Song C."/>
            <person name="Liu Y."/>
        </authorList>
    </citation>
    <scope>NUCLEOTIDE SEQUENCE [LARGE SCALE GENOMIC DNA]</scope>
    <source>
        <strain evidence="2">HL-2020</strain>
        <tissue evidence="2">Leaf</tissue>
    </source>
</reference>
<dbReference type="PANTHER" id="PTHR47123">
    <property type="entry name" value="F-BOX PROTEIN SKIP23"/>
    <property type="match status" value="1"/>
</dbReference>
<evidence type="ECO:0000313" key="2">
    <source>
        <dbReference type="EMBL" id="KAF9615706.1"/>
    </source>
</evidence>
<name>A0A835IDA6_9MAGN</name>
<dbReference type="PANTHER" id="PTHR47123:SF15">
    <property type="entry name" value="F-BOX PROTEIN SKIP23"/>
    <property type="match status" value="1"/>
</dbReference>
<keyword evidence="3" id="KW-1185">Reference proteome</keyword>
<evidence type="ECO:0000259" key="1">
    <source>
        <dbReference type="Pfam" id="PF03478"/>
    </source>
</evidence>
<dbReference type="OrthoDB" id="638130at2759"/>
<protein>
    <recommendedName>
        <fullName evidence="1">KIB1-4 beta-propeller domain-containing protein</fullName>
    </recommendedName>
</protein>
<feature type="domain" description="KIB1-4 beta-propeller" evidence="1">
    <location>
        <begin position="9"/>
        <end position="295"/>
    </location>
</feature>
<dbReference type="InterPro" id="IPR051304">
    <property type="entry name" value="SCF_F-box_domain"/>
</dbReference>
<organism evidence="2 3">
    <name type="scientific">Coptis chinensis</name>
    <dbReference type="NCBI Taxonomy" id="261450"/>
    <lineage>
        <taxon>Eukaryota</taxon>
        <taxon>Viridiplantae</taxon>
        <taxon>Streptophyta</taxon>
        <taxon>Embryophyta</taxon>
        <taxon>Tracheophyta</taxon>
        <taxon>Spermatophyta</taxon>
        <taxon>Magnoliopsida</taxon>
        <taxon>Ranunculales</taxon>
        <taxon>Ranunculaceae</taxon>
        <taxon>Coptidoideae</taxon>
        <taxon>Coptis</taxon>
    </lineage>
</organism>